<feature type="binding site" description="axial binding residue" evidence="13">
    <location>
        <position position="444"/>
    </location>
    <ligand>
        <name>heme</name>
        <dbReference type="ChEBI" id="CHEBI:30413"/>
    </ligand>
    <ligandPart>
        <name>Fe</name>
        <dbReference type="ChEBI" id="CHEBI:18248"/>
    </ligandPart>
</feature>
<keyword evidence="5 13" id="KW-0349">Heme</keyword>
<dbReference type="SMR" id="A0A7M7Q623"/>
<dbReference type="InterPro" id="IPR001128">
    <property type="entry name" value="Cyt_P450"/>
</dbReference>
<comment type="similarity">
    <text evidence="4 14">Belongs to the cytochrome P450 family.</text>
</comment>
<evidence type="ECO:0000256" key="2">
    <source>
        <dbReference type="ARBA" id="ARBA00004174"/>
    </source>
</evidence>
<dbReference type="GO" id="GO:0005789">
    <property type="term" value="C:endoplasmic reticulum membrane"/>
    <property type="evidence" value="ECO:0007669"/>
    <property type="project" value="UniProtKB-SubCell"/>
</dbReference>
<dbReference type="Proteomes" id="UP000002358">
    <property type="component" value="Chromosome 1"/>
</dbReference>
<dbReference type="InterPro" id="IPR050476">
    <property type="entry name" value="Insect_CytP450_Detox"/>
</dbReference>
<dbReference type="OrthoDB" id="2789670at2759"/>
<comment type="cofactor">
    <cofactor evidence="1 13">
        <name>heme</name>
        <dbReference type="ChEBI" id="CHEBI:30413"/>
    </cofactor>
</comment>
<keyword evidence="12 15" id="KW-0472">Membrane</keyword>
<evidence type="ECO:0000313" key="16">
    <source>
        <dbReference type="EnsemblMetazoa" id="XP_031780875"/>
    </source>
</evidence>
<evidence type="ECO:0000256" key="10">
    <source>
        <dbReference type="ARBA" id="ARBA00023004"/>
    </source>
</evidence>
<evidence type="ECO:0000256" key="5">
    <source>
        <dbReference type="ARBA" id="ARBA00022617"/>
    </source>
</evidence>
<protein>
    <recommendedName>
        <fullName evidence="18">Cytochrome P450</fullName>
    </recommendedName>
</protein>
<evidence type="ECO:0000256" key="8">
    <source>
        <dbReference type="ARBA" id="ARBA00022848"/>
    </source>
</evidence>
<evidence type="ECO:0000256" key="15">
    <source>
        <dbReference type="SAM" id="Phobius"/>
    </source>
</evidence>
<dbReference type="OMA" id="LYFYTTR"/>
<dbReference type="PRINTS" id="PR00385">
    <property type="entry name" value="P450"/>
</dbReference>
<dbReference type="SUPFAM" id="SSF48264">
    <property type="entry name" value="Cytochrome P450"/>
    <property type="match status" value="1"/>
</dbReference>
<dbReference type="AlphaFoldDB" id="A0A7M7Q623"/>
<keyword evidence="6 13" id="KW-0479">Metal-binding</keyword>
<sequence length="501" mass="57313">MSGLFEVAAGLIALGLAVYYYLSSNLDFWSKLDVKGPKPVPLFGTTSDVLLGRLSLFQYAAREYGRFRDEPLVGIFSYRKPILLLRDPDLIRNVLVKDFSVFSCRGMKAATKAEPLAQHLVFLEPERWRPLRYKLSPAFTSGKLKEMFYLLKECAQHLDRLLEDCVARDPVIECRELAGKFTTDAIGVCAFGLDMHAIDGEDNEFRKTSRKMFSTSILNRIRIHLKITAPWLLDLLSPIFYDREMNDFFIDTVAQTMDYRKKNGVKRHDFIDLLMDIRDNPSKVNDIEITETLIASQAFVFFLAGFETSSTTISNALYEMALNPSIQDKLREEILEELKKHNGEMTYESIKGMKYLHKIFCETLRLYPPAGLLSRRSLEPYTFAGTKVTIPKNTSVVVPIFGIHHDPEIYPQPDKFDPERFDEEAVNHRHPSFYLPFGDGPRNCIGSRFGTYQAKVALVQILKSYKVEVCDQTVIPYVIDPKTVILLAPRGGIKLKFKKIK</sequence>
<reference evidence="16" key="1">
    <citation type="submission" date="2021-01" db="UniProtKB">
        <authorList>
            <consortium name="EnsemblMetazoa"/>
        </authorList>
    </citation>
    <scope>IDENTIFICATION</scope>
</reference>
<evidence type="ECO:0000256" key="11">
    <source>
        <dbReference type="ARBA" id="ARBA00023033"/>
    </source>
</evidence>
<accession>A0A7M7Q623</accession>
<dbReference type="PANTHER" id="PTHR24292">
    <property type="entry name" value="CYTOCHROME P450"/>
    <property type="match status" value="1"/>
</dbReference>
<organism evidence="16 17">
    <name type="scientific">Nasonia vitripennis</name>
    <name type="common">Parasitic wasp</name>
    <dbReference type="NCBI Taxonomy" id="7425"/>
    <lineage>
        <taxon>Eukaryota</taxon>
        <taxon>Metazoa</taxon>
        <taxon>Ecdysozoa</taxon>
        <taxon>Arthropoda</taxon>
        <taxon>Hexapoda</taxon>
        <taxon>Insecta</taxon>
        <taxon>Pterygota</taxon>
        <taxon>Neoptera</taxon>
        <taxon>Endopterygota</taxon>
        <taxon>Hymenoptera</taxon>
        <taxon>Apocrita</taxon>
        <taxon>Proctotrupomorpha</taxon>
        <taxon>Chalcidoidea</taxon>
        <taxon>Pteromalidae</taxon>
        <taxon>Pteromalinae</taxon>
        <taxon>Nasonia</taxon>
    </lineage>
</organism>
<dbReference type="InterPro" id="IPR017972">
    <property type="entry name" value="Cyt_P450_CS"/>
</dbReference>
<evidence type="ECO:0000256" key="9">
    <source>
        <dbReference type="ARBA" id="ARBA00023002"/>
    </source>
</evidence>
<keyword evidence="15" id="KW-0812">Transmembrane</keyword>
<dbReference type="RefSeq" id="XP_031780875.1">
    <property type="nucleotide sequence ID" value="XM_031925015.1"/>
</dbReference>
<dbReference type="InterPro" id="IPR036396">
    <property type="entry name" value="Cyt_P450_sf"/>
</dbReference>
<dbReference type="GeneID" id="100115602"/>
<name>A0A7M7Q623_NASVI</name>
<evidence type="ECO:0000256" key="6">
    <source>
        <dbReference type="ARBA" id="ARBA00022723"/>
    </source>
</evidence>
<dbReference type="InParanoid" id="A0A7M7Q623"/>
<dbReference type="Gene3D" id="1.10.630.10">
    <property type="entry name" value="Cytochrome P450"/>
    <property type="match status" value="1"/>
</dbReference>
<dbReference type="FunCoup" id="A0A7M7Q623">
    <property type="interactions" value="288"/>
</dbReference>
<keyword evidence="8" id="KW-0492">Microsome</keyword>
<keyword evidence="10 13" id="KW-0408">Iron</keyword>
<dbReference type="GO" id="GO:0005506">
    <property type="term" value="F:iron ion binding"/>
    <property type="evidence" value="ECO:0007669"/>
    <property type="project" value="InterPro"/>
</dbReference>
<dbReference type="PRINTS" id="PR00463">
    <property type="entry name" value="EP450I"/>
</dbReference>
<dbReference type="PROSITE" id="PS00086">
    <property type="entry name" value="CYTOCHROME_P450"/>
    <property type="match status" value="1"/>
</dbReference>
<evidence type="ECO:0000256" key="1">
    <source>
        <dbReference type="ARBA" id="ARBA00001971"/>
    </source>
</evidence>
<proteinExistence type="inferred from homology"/>
<dbReference type="GO" id="GO:0016705">
    <property type="term" value="F:oxidoreductase activity, acting on paired donors, with incorporation or reduction of molecular oxygen"/>
    <property type="evidence" value="ECO:0007669"/>
    <property type="project" value="InterPro"/>
</dbReference>
<keyword evidence="9 14" id="KW-0560">Oxidoreductase</keyword>
<keyword evidence="15" id="KW-1133">Transmembrane helix</keyword>
<dbReference type="KEGG" id="nvi:100115602"/>
<feature type="transmembrane region" description="Helical" evidence="15">
    <location>
        <begin position="6"/>
        <end position="22"/>
    </location>
</feature>
<dbReference type="PANTHER" id="PTHR24292:SF54">
    <property type="entry name" value="CYP9F3-RELATED"/>
    <property type="match status" value="1"/>
</dbReference>
<evidence type="ECO:0000256" key="13">
    <source>
        <dbReference type="PIRSR" id="PIRSR602401-1"/>
    </source>
</evidence>
<comment type="subcellular location">
    <subcellularLocation>
        <location evidence="3">Endoplasmic reticulum membrane</location>
        <topology evidence="3">Peripheral membrane protein</topology>
    </subcellularLocation>
    <subcellularLocation>
        <location evidence="2">Microsome membrane</location>
        <topology evidence="2">Peripheral membrane protein</topology>
    </subcellularLocation>
</comment>
<evidence type="ECO:0008006" key="18">
    <source>
        <dbReference type="Google" id="ProtNLM"/>
    </source>
</evidence>
<dbReference type="EnsemblMetazoa" id="XM_031925007">
    <property type="protein sequence ID" value="XP_031780867"/>
    <property type="gene ID" value="LOC100115602"/>
</dbReference>
<dbReference type="RefSeq" id="XP_031780867.1">
    <property type="nucleotide sequence ID" value="XM_031925007.1"/>
</dbReference>
<evidence type="ECO:0000256" key="12">
    <source>
        <dbReference type="ARBA" id="ARBA00023136"/>
    </source>
</evidence>
<dbReference type="GO" id="GO:0004497">
    <property type="term" value="F:monooxygenase activity"/>
    <property type="evidence" value="ECO:0007669"/>
    <property type="project" value="UniProtKB-KW"/>
</dbReference>
<evidence type="ECO:0000256" key="3">
    <source>
        <dbReference type="ARBA" id="ARBA00004406"/>
    </source>
</evidence>
<dbReference type="CDD" id="cd11056">
    <property type="entry name" value="CYP6-like"/>
    <property type="match status" value="1"/>
</dbReference>
<dbReference type="Pfam" id="PF00067">
    <property type="entry name" value="p450"/>
    <property type="match status" value="1"/>
</dbReference>
<evidence type="ECO:0000256" key="7">
    <source>
        <dbReference type="ARBA" id="ARBA00022824"/>
    </source>
</evidence>
<dbReference type="EnsemblMetazoa" id="XM_031925015">
    <property type="protein sequence ID" value="XP_031780875"/>
    <property type="gene ID" value="LOC100115602"/>
</dbReference>
<evidence type="ECO:0000256" key="4">
    <source>
        <dbReference type="ARBA" id="ARBA00010617"/>
    </source>
</evidence>
<keyword evidence="7" id="KW-0256">Endoplasmic reticulum</keyword>
<dbReference type="FunFam" id="1.10.630.10:FF:000042">
    <property type="entry name" value="Cytochrome P450"/>
    <property type="match status" value="1"/>
</dbReference>
<evidence type="ECO:0000313" key="17">
    <source>
        <dbReference type="Proteomes" id="UP000002358"/>
    </source>
</evidence>
<keyword evidence="11 14" id="KW-0503">Monooxygenase</keyword>
<dbReference type="GO" id="GO:0020037">
    <property type="term" value="F:heme binding"/>
    <property type="evidence" value="ECO:0007669"/>
    <property type="project" value="InterPro"/>
</dbReference>
<dbReference type="InterPro" id="IPR002401">
    <property type="entry name" value="Cyt_P450_E_grp-I"/>
</dbReference>
<evidence type="ECO:0000256" key="14">
    <source>
        <dbReference type="RuleBase" id="RU000461"/>
    </source>
</evidence>
<keyword evidence="17" id="KW-1185">Reference proteome</keyword>